<organism evidence="1 2">
    <name type="scientific">Brassica carinata</name>
    <name type="common">Ethiopian mustard</name>
    <name type="synonym">Abyssinian cabbage</name>
    <dbReference type="NCBI Taxonomy" id="52824"/>
    <lineage>
        <taxon>Eukaryota</taxon>
        <taxon>Viridiplantae</taxon>
        <taxon>Streptophyta</taxon>
        <taxon>Embryophyta</taxon>
        <taxon>Tracheophyta</taxon>
        <taxon>Spermatophyta</taxon>
        <taxon>Magnoliopsida</taxon>
        <taxon>eudicotyledons</taxon>
        <taxon>Gunneridae</taxon>
        <taxon>Pentapetalae</taxon>
        <taxon>rosids</taxon>
        <taxon>malvids</taxon>
        <taxon>Brassicales</taxon>
        <taxon>Brassicaceae</taxon>
        <taxon>Brassiceae</taxon>
        <taxon>Brassica</taxon>
    </lineage>
</organism>
<reference evidence="1 2" key="1">
    <citation type="submission" date="2020-02" db="EMBL/GenBank/DDBJ databases">
        <authorList>
            <person name="Ma Q."/>
            <person name="Huang Y."/>
            <person name="Song X."/>
            <person name="Pei D."/>
        </authorList>
    </citation>
    <scope>NUCLEOTIDE SEQUENCE [LARGE SCALE GENOMIC DNA]</scope>
    <source>
        <strain evidence="1">Sxm20200214</strain>
        <tissue evidence="1">Leaf</tissue>
    </source>
</reference>
<evidence type="ECO:0000313" key="1">
    <source>
        <dbReference type="EMBL" id="KAG2283582.1"/>
    </source>
</evidence>
<accession>A0A8X7R8L8</accession>
<gene>
    <name evidence="1" type="ORF">Bca52824_054802</name>
</gene>
<sequence length="99" mass="11380">MRNVLRLRFETRALHQNRVCVSSPYLSLEVRPPLLNFASELELYPPPPRRDHRSRPNLVVCSSVSGRQHRELARLGSRVASRALHVFAFVRLRTHGSKG</sequence>
<dbReference type="EMBL" id="JAAMPC010000011">
    <property type="protein sequence ID" value="KAG2283582.1"/>
    <property type="molecule type" value="Genomic_DNA"/>
</dbReference>
<keyword evidence="2" id="KW-1185">Reference proteome</keyword>
<dbReference type="Proteomes" id="UP000886595">
    <property type="component" value="Unassembled WGS sequence"/>
</dbReference>
<comment type="caution">
    <text evidence="1">The sequence shown here is derived from an EMBL/GenBank/DDBJ whole genome shotgun (WGS) entry which is preliminary data.</text>
</comment>
<dbReference type="AlphaFoldDB" id="A0A8X7R8L8"/>
<protein>
    <submittedName>
        <fullName evidence="1">Uncharacterized protein</fullName>
    </submittedName>
</protein>
<name>A0A8X7R8L8_BRACI</name>
<proteinExistence type="predicted"/>
<evidence type="ECO:0000313" key="2">
    <source>
        <dbReference type="Proteomes" id="UP000886595"/>
    </source>
</evidence>